<evidence type="ECO:0000256" key="3">
    <source>
        <dbReference type="PROSITE-ProRule" id="PRU00023"/>
    </source>
</evidence>
<dbReference type="GeneID" id="4389901"/>
<dbReference type="Pfam" id="PF12796">
    <property type="entry name" value="Ank_2"/>
    <property type="match status" value="8"/>
</dbReference>
<sequence>MTSHNPLDSPDSYGVAWIAALPIERAAAEAMLDEEHAPPTGFVRHQTDANVYTWGRVGEHNIVIASLAAGVYGTTSAATTASSLLASLPSIRVGLLVGIGGGIARPDEDCDIRLGDIVVSQPDGTTGGVCQYDLIKAKSGDRRERKGFLRPPPTVLLNALTRIQADHERKDSKIPCFLQQMLEKNPKMGKTSKQSPGYIYQGIDNDRLFKTSSSHVAGPDCRGCHAAGEVQRDPRDTTDPDVHYGTIASGNSLVKDAATRDRIVADVGEDCICFEMEAAGLMNHFPCLVIRGICDYADSHKNDRWQRYASATAAAYAKELLTYVPVAEVHETKRALEVLRMVLSATVLDRLKKGNDRLILSFFFDFSDTTKQTLDGMLRSLAFQLYQGGAGSAGPLDTSFQAHQNGSDQPATKTLEDVVYKMLAVQKKCSVVLDALDESTTGDELLLWMKDVVSRSELGGVQLICTSRPEAKFLRYIPSLIDEENCLALDKESIDIDIRSLARCPHEVAIEEALASLPRNLEETYRRMIQNIPADRQRDAIRLLQFLVHSKRPLKLAEAKEVIATQIEHKPRFDVKRRPFHETYVLGYCPGLVTVVHVTDEELHSDKELHLAHFSVKEYLLKDNQFDIPTASISITKTCLTYLTDINGSFKKIKRDFPMATYAAKLWTDHAALAQASEDIVQATVRFLEKEATFQRWARLCQGDGPWDDGSGPPQASRLYYACFFGLVASARDLISNGAEVNAQGGEYGNALQAASSRGHQEIVKLLLDKGADVNAQGGRYSNALYAASLKDHQEIVKLLLDKGADVNAQGGEYGNALQAASWEGHQKIVKLLLDKGADVNAQGGRYSNALYAASSRGCQEIVKLLLDKGADVNAQGRPYGNALQTASWEGHQEIVKLLLDKGADVNAQGGRYSNALYAASLKDHQEIVKLLLDKGADVNAQDGRYRNALYAASLRGYQEIVKLLLDKGADVNAQGGYRGNALQAASSRGHQEIVKLLLDKGADVNAQGNPNGNALLAASWEGHQEIVKLLLDKGADVNAQGGYHGNALQAASSRGHQEIVKLLLDKGADVNAQGGYHGNALQAASWEGHQEIVKLLLDKGADVNAQGGYHGNALQAASWEGHQEIVKLLLDKGADVNAQGGEYGNALQAASSRGHQEIVKLLLDKGADVNAQGGYHGNALQAALSEGHQEIAILLLDKGADDNAQGGRYGNALYAASSRGHKEVVILLLDKGADVNAQGGYRGNALYAASSRGHKEVVILLLDKGADVNAQGGYRGNALQAASWEGHQEIVKLLLDKGADVNAQGGQYSNALQAASSRCHQEIVKLLLDKGADVNAQGGRYGNALQAASEGGNKEVVTLLLDKGADVNAQGGEHGNALQAASEGGNKEVVTLLLDKGADVNAQGGIYGNALQAALFEGHQEIAILLLDKGADVNAQGGIYSNALQAASLTGHKEPHIKLSVEDDDGIGESVGGINPQDHYEAFLDVLSTVQGSEIRDMTATSALRRLDEEARAVDPSQDDNNAAQRGRHFYTMLQDLQDSPFRGMGLPSREEIDAVLKVQKKEDSSVTAKIQGRQTNLSSAHAGEPHGSPRLPVHGCERSPEGVGPGQMQLELGRYATYVDVALGLTRHWTLNKLRSLTVLLPAAFNLYSFLKVNDGETNRRPKSSEPVLIKSPCKTLSNHITCTGARSAARLQQVWKERQSRARSHPENLFRQRTYQQATRSTHSCLDNHATANPRHHHQSVPNTLTKIVPTRINKEILVKGRGMPADLAKRTPQETIQAVNRVSIKKGAVAARRLPSGDTIAMKIKILLWNTEGIKQTLEVLLEEAKYDLLAVQEPWINKETKSTYCPRGSRYHLVYKLEGRAAIYVSKRFEIRQWDSEATENWCRVWFLEADLGGEGRGFELWSIYNPPGGENVPRALQGRPRPSHPVVLAGDFNLKHPLWDEFGRYDRKSEDLLKLIYYGEECRGKSDHYPTGARGRGRAWAEAQPNPDGWAWKKMDKERVKAESTLLCKAMGLTDPGPNGLLARIRTGKATPRKKGSCGYSSPWWTAEVQQAAREARRAERLAKETRAEYCWEELGERLRDLARITREARTRAWRNNLQDASEAEKPDRIWRLERWARLRSFLPPEPPRLPAFKDSSGRVTAETHDQKASALAERFFPDPPANLTDVEDPSLPRAAGTRASDVSQAVTPTEGHEGNRRSKPPGRRQGKDLLPMGLLSRRRGDRRPRRPYCNLTFQEPLTRSTTPRLLATLREMGYPRWLVLWTKDWLTGREAILLFDGKAAAPTAVRAGVPQGSPLSTVLFILYISSLYKQLKDEHPHLAIAGFADDQPHGGGTSPVRPTESARFLGVWLDRKLNWKAHLAAVEKKMKTQSYALSRIAAKTWGPGLAKAREVYTKCIRSALAYGASSFHIPTDVEGEPVKKGITWGPREDFENRLQRTDLDDGQGGKRTAGGIILTACRKIQQRLRPRSGNRGRPRTVGLQEPTAVEKTASTIARWTGGAADTDSVVEDAWRARWLKERDGRAVIRPADDLDHQRETLFRDETLRRHDGLSKAKSSLLVQIRTGAVGLRDFLFTRGVPEVLTPACQCGEGRETAEHLVVWCLAPPLTRRWERTDIRTRRDFYSVLHGIDPTSARLAGRVLEWLMDSGRLMMFSLARRLELEAAA</sequence>
<gene>
    <name evidence="7" type="ORF">CHGG_03312</name>
</gene>
<feature type="repeat" description="ANK" evidence="3">
    <location>
        <begin position="1275"/>
        <end position="1307"/>
    </location>
</feature>
<evidence type="ECO:0000256" key="4">
    <source>
        <dbReference type="SAM" id="MobiDB-lite"/>
    </source>
</evidence>
<dbReference type="InParanoid" id="Q2H8Z2"/>
<dbReference type="OrthoDB" id="4846638at2759"/>
<feature type="domain" description="Nephrocystin 3-like N-terminal" evidence="6">
    <location>
        <begin position="342"/>
        <end position="468"/>
    </location>
</feature>
<dbReference type="InterPro" id="IPR035994">
    <property type="entry name" value="Nucleoside_phosphorylase_sf"/>
</dbReference>
<organism evidence="7 8">
    <name type="scientific">Chaetomium globosum (strain ATCC 6205 / CBS 148.51 / DSM 1962 / NBRC 6347 / NRRL 1970)</name>
    <name type="common">Soil fungus</name>
    <dbReference type="NCBI Taxonomy" id="306901"/>
    <lineage>
        <taxon>Eukaryota</taxon>
        <taxon>Fungi</taxon>
        <taxon>Dikarya</taxon>
        <taxon>Ascomycota</taxon>
        <taxon>Pezizomycotina</taxon>
        <taxon>Sordariomycetes</taxon>
        <taxon>Sordariomycetidae</taxon>
        <taxon>Sordariales</taxon>
        <taxon>Chaetomiaceae</taxon>
        <taxon>Chaetomium</taxon>
    </lineage>
</organism>
<dbReference type="PROSITE" id="PS50088">
    <property type="entry name" value="ANK_REPEAT"/>
    <property type="match status" value="21"/>
</dbReference>
<dbReference type="Proteomes" id="UP000001056">
    <property type="component" value="Unassembled WGS sequence"/>
</dbReference>
<protein>
    <submittedName>
        <fullName evidence="7">Uncharacterized protein</fullName>
    </submittedName>
</protein>
<evidence type="ECO:0000313" key="7">
    <source>
        <dbReference type="EMBL" id="EAQ91377.1"/>
    </source>
</evidence>
<feature type="region of interest" description="Disordered" evidence="4">
    <location>
        <begin position="1565"/>
        <end position="1594"/>
    </location>
</feature>
<dbReference type="InterPro" id="IPR005135">
    <property type="entry name" value="Endo/exonuclease/phosphatase"/>
</dbReference>
<dbReference type="PROSITE" id="PS50297">
    <property type="entry name" value="ANK_REP_REGION"/>
    <property type="match status" value="19"/>
</dbReference>
<feature type="compositionally biased region" description="Basic residues" evidence="4">
    <location>
        <begin position="2223"/>
        <end position="2233"/>
    </location>
</feature>
<feature type="repeat" description="ANK" evidence="3">
    <location>
        <begin position="813"/>
        <end position="845"/>
    </location>
</feature>
<dbReference type="SUPFAM" id="SSF53167">
    <property type="entry name" value="Purine and uridine phosphorylases"/>
    <property type="match status" value="1"/>
</dbReference>
<feature type="repeat" description="ANK" evidence="3">
    <location>
        <begin position="1374"/>
        <end position="1406"/>
    </location>
</feature>
<keyword evidence="8" id="KW-1185">Reference proteome</keyword>
<feature type="repeat" description="ANK" evidence="3">
    <location>
        <begin position="1110"/>
        <end position="1142"/>
    </location>
</feature>
<name>Q2H8Z2_CHAGB</name>
<keyword evidence="2 3" id="KW-0040">ANK repeat</keyword>
<feature type="repeat" description="ANK" evidence="3">
    <location>
        <begin position="1308"/>
        <end position="1340"/>
    </location>
</feature>
<feature type="compositionally biased region" description="Polar residues" evidence="4">
    <location>
        <begin position="1567"/>
        <end position="1581"/>
    </location>
</feature>
<feature type="repeat" description="ANK" evidence="3">
    <location>
        <begin position="780"/>
        <end position="812"/>
    </location>
</feature>
<feature type="repeat" description="ANK" evidence="3">
    <location>
        <begin position="1143"/>
        <end position="1175"/>
    </location>
</feature>
<dbReference type="Gene3D" id="3.60.10.10">
    <property type="entry name" value="Endonuclease/exonuclease/phosphatase"/>
    <property type="match status" value="1"/>
</dbReference>
<evidence type="ECO:0000313" key="8">
    <source>
        <dbReference type="Proteomes" id="UP000001056"/>
    </source>
</evidence>
<dbReference type="Pfam" id="PF24883">
    <property type="entry name" value="NPHP3_N"/>
    <property type="match status" value="1"/>
</dbReference>
<dbReference type="Gene3D" id="3.40.50.1580">
    <property type="entry name" value="Nucleoside phosphorylase domain"/>
    <property type="match status" value="1"/>
</dbReference>
<feature type="repeat" description="ANK" evidence="3">
    <location>
        <begin position="912"/>
        <end position="944"/>
    </location>
</feature>
<dbReference type="PANTHER" id="PTHR24123:SF33">
    <property type="entry name" value="PROTEIN HOS4"/>
    <property type="match status" value="1"/>
</dbReference>
<feature type="repeat" description="ANK" evidence="3">
    <location>
        <begin position="945"/>
        <end position="977"/>
    </location>
</feature>
<reference evidence="8" key="1">
    <citation type="journal article" date="2015" name="Genome Announc.">
        <title>Draft genome sequence of the cellulolytic fungus Chaetomium globosum.</title>
        <authorList>
            <person name="Cuomo C.A."/>
            <person name="Untereiner W.A."/>
            <person name="Ma L.-J."/>
            <person name="Grabherr M."/>
            <person name="Birren B.W."/>
        </authorList>
    </citation>
    <scope>NUCLEOTIDE SEQUENCE [LARGE SCALE GENOMIC DNA]</scope>
    <source>
        <strain evidence="8">ATCC 6205 / CBS 148.51 / DSM 1962 / NBRC 6347 / NRRL 1970</strain>
    </source>
</reference>
<feature type="repeat" description="ANK" evidence="3">
    <location>
        <begin position="882"/>
        <end position="911"/>
    </location>
</feature>
<dbReference type="InterPro" id="IPR036691">
    <property type="entry name" value="Endo/exonu/phosph_ase_sf"/>
</dbReference>
<dbReference type="Pfam" id="PF00023">
    <property type="entry name" value="Ank"/>
    <property type="match status" value="1"/>
</dbReference>
<feature type="repeat" description="ANK" evidence="3">
    <location>
        <begin position="1209"/>
        <end position="1241"/>
    </location>
</feature>
<evidence type="ECO:0000259" key="5">
    <source>
        <dbReference type="Pfam" id="PF03372"/>
    </source>
</evidence>
<dbReference type="HOGENOM" id="CLU_227495_0_0_1"/>
<dbReference type="SMART" id="SM00248">
    <property type="entry name" value="ANK"/>
    <property type="match status" value="22"/>
</dbReference>
<keyword evidence="1" id="KW-0677">Repeat</keyword>
<dbReference type="InterPro" id="IPR002110">
    <property type="entry name" value="Ankyrin_rpt"/>
</dbReference>
<dbReference type="Pfam" id="PF03372">
    <property type="entry name" value="Exo_endo_phos"/>
    <property type="match status" value="1"/>
</dbReference>
<dbReference type="SUPFAM" id="SSF56219">
    <property type="entry name" value="DNase I-like"/>
    <property type="match status" value="1"/>
</dbReference>
<dbReference type="VEuPathDB" id="FungiDB:CHGG_03312"/>
<feature type="domain" description="Endonuclease/exonuclease/phosphatase" evidence="5">
    <location>
        <begin position="1812"/>
        <end position="1987"/>
    </location>
</feature>
<dbReference type="GO" id="GO:0003824">
    <property type="term" value="F:catalytic activity"/>
    <property type="evidence" value="ECO:0007669"/>
    <property type="project" value="InterPro"/>
</dbReference>
<feature type="region of interest" description="Disordered" evidence="4">
    <location>
        <begin position="2132"/>
        <end position="2235"/>
    </location>
</feature>
<evidence type="ECO:0000256" key="1">
    <source>
        <dbReference type="ARBA" id="ARBA00022737"/>
    </source>
</evidence>
<feature type="repeat" description="ANK" evidence="3">
    <location>
        <begin position="1044"/>
        <end position="1076"/>
    </location>
</feature>
<dbReference type="SUPFAM" id="SSF48403">
    <property type="entry name" value="Ankyrin repeat"/>
    <property type="match status" value="2"/>
</dbReference>
<dbReference type="EMBL" id="CH408030">
    <property type="protein sequence ID" value="EAQ91377.1"/>
    <property type="molecule type" value="Genomic_DNA"/>
</dbReference>
<accession>Q2H8Z2</accession>
<dbReference type="GO" id="GO:0009116">
    <property type="term" value="P:nucleoside metabolic process"/>
    <property type="evidence" value="ECO:0007669"/>
    <property type="project" value="InterPro"/>
</dbReference>
<proteinExistence type="predicted"/>
<feature type="repeat" description="ANK" evidence="3">
    <location>
        <begin position="1341"/>
        <end position="1373"/>
    </location>
</feature>
<dbReference type="RefSeq" id="XP_001229828.1">
    <property type="nucleotide sequence ID" value="XM_001229827.1"/>
</dbReference>
<feature type="repeat" description="ANK" evidence="3">
    <location>
        <begin position="747"/>
        <end position="779"/>
    </location>
</feature>
<dbReference type="InterPro" id="IPR036770">
    <property type="entry name" value="Ankyrin_rpt-contain_sf"/>
</dbReference>
<feature type="repeat" description="ANK" evidence="3">
    <location>
        <begin position="1011"/>
        <end position="1043"/>
    </location>
</feature>
<evidence type="ECO:0000256" key="2">
    <source>
        <dbReference type="ARBA" id="ARBA00023043"/>
    </source>
</evidence>
<feature type="repeat" description="ANK" evidence="3">
    <location>
        <begin position="1242"/>
        <end position="1274"/>
    </location>
</feature>
<feature type="repeat" description="ANK" evidence="3">
    <location>
        <begin position="1077"/>
        <end position="1109"/>
    </location>
</feature>
<dbReference type="Gene3D" id="1.25.40.20">
    <property type="entry name" value="Ankyrin repeat-containing domain"/>
    <property type="match status" value="7"/>
</dbReference>
<dbReference type="eggNOG" id="KOG4177">
    <property type="taxonomic scope" value="Eukaryota"/>
</dbReference>
<feature type="repeat" description="ANK" evidence="3">
    <location>
        <begin position="1176"/>
        <end position="1208"/>
    </location>
</feature>
<feature type="repeat" description="ANK" evidence="3">
    <location>
        <begin position="846"/>
        <end position="878"/>
    </location>
</feature>
<feature type="repeat" description="ANK" evidence="3">
    <location>
        <begin position="1410"/>
        <end position="1439"/>
    </location>
</feature>
<dbReference type="InterPro" id="IPR056884">
    <property type="entry name" value="NPHP3-like_N"/>
</dbReference>
<dbReference type="InterPro" id="IPR051165">
    <property type="entry name" value="Multifunctional_ANK_Repeat"/>
</dbReference>
<feature type="repeat" description="ANK" evidence="3">
    <location>
        <begin position="978"/>
        <end position="1010"/>
    </location>
</feature>
<evidence type="ECO:0000259" key="6">
    <source>
        <dbReference type="Pfam" id="PF24883"/>
    </source>
</evidence>
<dbReference type="PANTHER" id="PTHR24123">
    <property type="entry name" value="ANKYRIN REPEAT-CONTAINING"/>
    <property type="match status" value="1"/>
</dbReference>